<sequence>MEATIYLNEIPSEMWTLSKCPQNRFGHLTFNISESFNSWLFAEHLVEPFETIHSLQLQSIINRYQNRMVYQVDVSIFEVKSDNSNFHIVDLALLTCTCRQFQEYQFPFYPIDTEMCLPDNRTLPPAAIKQAEHP</sequence>
<gene>
    <name evidence="1" type="ORF">GMARGA_LOCUS16184</name>
</gene>
<keyword evidence="2" id="KW-1185">Reference proteome</keyword>
<evidence type="ECO:0000313" key="2">
    <source>
        <dbReference type="Proteomes" id="UP000789901"/>
    </source>
</evidence>
<comment type="caution">
    <text evidence="1">The sequence shown here is derived from an EMBL/GenBank/DDBJ whole genome shotgun (WGS) entry which is preliminary data.</text>
</comment>
<name>A0ABN7V9Y4_GIGMA</name>
<evidence type="ECO:0000313" key="1">
    <source>
        <dbReference type="EMBL" id="CAG8749078.1"/>
    </source>
</evidence>
<organism evidence="1 2">
    <name type="scientific">Gigaspora margarita</name>
    <dbReference type="NCBI Taxonomy" id="4874"/>
    <lineage>
        <taxon>Eukaryota</taxon>
        <taxon>Fungi</taxon>
        <taxon>Fungi incertae sedis</taxon>
        <taxon>Mucoromycota</taxon>
        <taxon>Glomeromycotina</taxon>
        <taxon>Glomeromycetes</taxon>
        <taxon>Diversisporales</taxon>
        <taxon>Gigasporaceae</taxon>
        <taxon>Gigaspora</taxon>
    </lineage>
</organism>
<accession>A0ABN7V9Y4</accession>
<proteinExistence type="predicted"/>
<dbReference type="Proteomes" id="UP000789901">
    <property type="component" value="Unassembled WGS sequence"/>
</dbReference>
<dbReference type="EMBL" id="CAJVQB010011610">
    <property type="protein sequence ID" value="CAG8749078.1"/>
    <property type="molecule type" value="Genomic_DNA"/>
</dbReference>
<protein>
    <submittedName>
        <fullName evidence="1">7717_t:CDS:1</fullName>
    </submittedName>
</protein>
<reference evidence="1 2" key="1">
    <citation type="submission" date="2021-06" db="EMBL/GenBank/DDBJ databases">
        <authorList>
            <person name="Kallberg Y."/>
            <person name="Tangrot J."/>
            <person name="Rosling A."/>
        </authorList>
    </citation>
    <scope>NUCLEOTIDE SEQUENCE [LARGE SCALE GENOMIC DNA]</scope>
    <source>
        <strain evidence="1 2">120-4 pot B 10/14</strain>
    </source>
</reference>